<gene>
    <name evidence="6" type="ORF">HKN21_03475</name>
</gene>
<dbReference type="Pfam" id="PF02361">
    <property type="entry name" value="CbiQ"/>
    <property type="match status" value="1"/>
</dbReference>
<evidence type="ECO:0000256" key="1">
    <source>
        <dbReference type="ARBA" id="ARBA00004141"/>
    </source>
</evidence>
<dbReference type="AlphaFoldDB" id="A0A7Y2E9J5"/>
<feature type="transmembrane region" description="Helical" evidence="5">
    <location>
        <begin position="49"/>
        <end position="72"/>
    </location>
</feature>
<evidence type="ECO:0000256" key="5">
    <source>
        <dbReference type="SAM" id="Phobius"/>
    </source>
</evidence>
<evidence type="ECO:0000313" key="7">
    <source>
        <dbReference type="Proteomes" id="UP000547674"/>
    </source>
</evidence>
<dbReference type="PANTHER" id="PTHR33514:SF13">
    <property type="entry name" value="PROTEIN ABCI12, CHLOROPLASTIC"/>
    <property type="match status" value="1"/>
</dbReference>
<evidence type="ECO:0000256" key="2">
    <source>
        <dbReference type="ARBA" id="ARBA00022692"/>
    </source>
</evidence>
<sequence length="243" mass="27218">MGAYRADPRAVVALGLLLTVGVCLAETGALLVSLPILILGMVLSRTDLSLWRFVRAILVIAAITLVANGFLIPGERLGPDSLGWFRPSEEGLAIGLRQTLRLTNLILISSWTVHHVDAMDFLASLEWSVRAWPGLKRLVHQVVLPIALAMRMIGTLRDEGERILQVQKLRSHHKIRFRAFKAMLPAWILSVVHRGDDLATAMQIRGYHPDQGRLYLRHFQFGFPDWSLVLLGVLGFLLLWRAV</sequence>
<organism evidence="6 7">
    <name type="scientific">Eiseniibacteriota bacterium</name>
    <dbReference type="NCBI Taxonomy" id="2212470"/>
    <lineage>
        <taxon>Bacteria</taxon>
        <taxon>Candidatus Eiseniibacteriota</taxon>
    </lineage>
</organism>
<evidence type="ECO:0000256" key="3">
    <source>
        <dbReference type="ARBA" id="ARBA00022989"/>
    </source>
</evidence>
<comment type="caution">
    <text evidence="6">The sequence shown here is derived from an EMBL/GenBank/DDBJ whole genome shotgun (WGS) entry which is preliminary data.</text>
</comment>
<reference evidence="6 7" key="1">
    <citation type="submission" date="2020-03" db="EMBL/GenBank/DDBJ databases">
        <title>Metabolic flexibility allows generalist bacteria to become dominant in a frequently disturbed ecosystem.</title>
        <authorList>
            <person name="Chen Y.-J."/>
            <person name="Leung P.M."/>
            <person name="Bay S.K."/>
            <person name="Hugenholtz P."/>
            <person name="Kessler A.J."/>
            <person name="Shelley G."/>
            <person name="Waite D.W."/>
            <person name="Cook P.L."/>
            <person name="Greening C."/>
        </authorList>
    </citation>
    <scope>NUCLEOTIDE SEQUENCE [LARGE SCALE GENOMIC DNA]</scope>
    <source>
        <strain evidence="6">SS_bin_28</strain>
    </source>
</reference>
<evidence type="ECO:0000313" key="6">
    <source>
        <dbReference type="EMBL" id="NNF05799.1"/>
    </source>
</evidence>
<protein>
    <submittedName>
        <fullName evidence="6">Energy-coupling factor transporter transmembrane protein EcfT</fullName>
    </submittedName>
</protein>
<accession>A0A7Y2E9J5</accession>
<keyword evidence="2 5" id="KW-0812">Transmembrane</keyword>
<proteinExistence type="predicted"/>
<dbReference type="EMBL" id="JABDJR010000131">
    <property type="protein sequence ID" value="NNF05799.1"/>
    <property type="molecule type" value="Genomic_DNA"/>
</dbReference>
<dbReference type="PANTHER" id="PTHR33514">
    <property type="entry name" value="PROTEIN ABCI12, CHLOROPLASTIC"/>
    <property type="match status" value="1"/>
</dbReference>
<dbReference type="Proteomes" id="UP000547674">
    <property type="component" value="Unassembled WGS sequence"/>
</dbReference>
<keyword evidence="4 5" id="KW-0472">Membrane</keyword>
<feature type="transmembrane region" description="Helical" evidence="5">
    <location>
        <begin position="223"/>
        <end position="242"/>
    </location>
</feature>
<dbReference type="InterPro" id="IPR003339">
    <property type="entry name" value="ABC/ECF_trnsptr_transmembrane"/>
</dbReference>
<name>A0A7Y2E9J5_UNCEI</name>
<comment type="subcellular location">
    <subcellularLocation>
        <location evidence="1">Membrane</location>
        <topology evidence="1">Multi-pass membrane protein</topology>
    </subcellularLocation>
</comment>
<dbReference type="GO" id="GO:0005886">
    <property type="term" value="C:plasma membrane"/>
    <property type="evidence" value="ECO:0007669"/>
    <property type="project" value="TreeGrafter"/>
</dbReference>
<evidence type="ECO:0000256" key="4">
    <source>
        <dbReference type="ARBA" id="ARBA00023136"/>
    </source>
</evidence>
<dbReference type="CDD" id="cd16914">
    <property type="entry name" value="EcfT"/>
    <property type="match status" value="1"/>
</dbReference>
<keyword evidence="3 5" id="KW-1133">Transmembrane helix</keyword>